<dbReference type="STRING" id="52247.A0A4T0X2F0"/>
<dbReference type="Gene3D" id="1.10.472.10">
    <property type="entry name" value="Cyclin-like"/>
    <property type="match status" value="2"/>
</dbReference>
<evidence type="ECO:0000313" key="5">
    <source>
        <dbReference type="EMBL" id="TID29154.1"/>
    </source>
</evidence>
<dbReference type="InterPro" id="IPR006671">
    <property type="entry name" value="Cyclin_N"/>
</dbReference>
<dbReference type="InterPro" id="IPR031658">
    <property type="entry name" value="Cyclin_C_2"/>
</dbReference>
<feature type="region of interest" description="Disordered" evidence="3">
    <location>
        <begin position="280"/>
        <end position="304"/>
    </location>
</feature>
<dbReference type="SMART" id="SM00385">
    <property type="entry name" value="CYCLIN"/>
    <property type="match status" value="1"/>
</dbReference>
<dbReference type="Pfam" id="PF00134">
    <property type="entry name" value="Cyclin_N"/>
    <property type="match status" value="1"/>
</dbReference>
<dbReference type="InterPro" id="IPR013763">
    <property type="entry name" value="Cyclin-like_dom"/>
</dbReference>
<dbReference type="Pfam" id="PF16899">
    <property type="entry name" value="Cyclin_C_2"/>
    <property type="match status" value="1"/>
</dbReference>
<evidence type="ECO:0000259" key="4">
    <source>
        <dbReference type="SMART" id="SM00385"/>
    </source>
</evidence>
<protein>
    <recommendedName>
        <fullName evidence="4">Cyclin-like domain-containing protein</fullName>
    </recommendedName>
</protein>
<evidence type="ECO:0000313" key="6">
    <source>
        <dbReference type="Proteomes" id="UP000307173"/>
    </source>
</evidence>
<feature type="domain" description="Cyclin-like" evidence="4">
    <location>
        <begin position="101"/>
        <end position="183"/>
    </location>
</feature>
<dbReference type="OrthoDB" id="340962at2759"/>
<dbReference type="CDD" id="cd20524">
    <property type="entry name" value="CYCLIN_CCNH_rpt1"/>
    <property type="match status" value="1"/>
</dbReference>
<dbReference type="InterPro" id="IPR036915">
    <property type="entry name" value="Cyclin-like_sf"/>
</dbReference>
<feature type="compositionally biased region" description="Basic and acidic residues" evidence="3">
    <location>
        <begin position="280"/>
        <end position="295"/>
    </location>
</feature>
<keyword evidence="1 2" id="KW-0195">Cyclin</keyword>
<name>A0A4T0X2F0_9ASCO</name>
<dbReference type="AlphaFoldDB" id="A0A4T0X2F0"/>
<reference evidence="5 6" key="1">
    <citation type="journal article" date="2019" name="Front. Genet.">
        <title>Whole-Genome Sequencing of the Opportunistic Yeast Pathogen Candida inconspicua Uncovers Its Hybrid Origin.</title>
        <authorList>
            <person name="Mixao V."/>
            <person name="Hansen A.P."/>
            <person name="Saus E."/>
            <person name="Boekhout T."/>
            <person name="Lass-Florl C."/>
            <person name="Gabaldon T."/>
        </authorList>
    </citation>
    <scope>NUCLEOTIDE SEQUENCE [LARGE SCALE GENOMIC DNA]</scope>
    <source>
        <strain evidence="5 6">CBS 180</strain>
    </source>
</reference>
<keyword evidence="6" id="KW-1185">Reference proteome</keyword>
<dbReference type="PANTHER" id="PTHR10026">
    <property type="entry name" value="CYCLIN"/>
    <property type="match status" value="1"/>
</dbReference>
<accession>A0A4T0X2F0</accession>
<evidence type="ECO:0000256" key="1">
    <source>
        <dbReference type="ARBA" id="ARBA00023127"/>
    </source>
</evidence>
<sequence length="390" mass="45571">MNEHQQLTPQLHGVDEELPQRITNDELYRRSTQYRYWSFTQDELTDLRVRVNKKGEQTFRDKINSLQDDDEIHREIKKFVSEQFTPLTPSDELEIVIYYARKCHDLSNFFKFTTQVRLTAVSYLLKFYLVHSVMEYYPQQIMYTCLFLAAKSENNFLGIKAFSNAIPKTTPASILEHEYRVLDTMRFSLMCHHAMRPLYGFYLDVQQVLVKLDFGRLCKDYENGRRCVNDSSFSDAQFLFTPSQIALAALYIVDDVVCMRYLMRKFGVKKKQMVAMMEERERVKESSMEPDKTEENGDLTTQTDSSLDRFNKVMECVKRCAVIMQKTPDPTVQTAKEISLKAHFCLDPVKYFRKLQSATNNVSPVPETGVKRELTDVDGGEEDAKRVKLN</sequence>
<comment type="caution">
    <text evidence="5">The sequence shown here is derived from an EMBL/GenBank/DDBJ whole genome shotgun (WGS) entry which is preliminary data.</text>
</comment>
<evidence type="ECO:0000256" key="2">
    <source>
        <dbReference type="RuleBase" id="RU000383"/>
    </source>
</evidence>
<organism evidence="5 6">
    <name type="scientific">Pichia inconspicua</name>
    <dbReference type="NCBI Taxonomy" id="52247"/>
    <lineage>
        <taxon>Eukaryota</taxon>
        <taxon>Fungi</taxon>
        <taxon>Dikarya</taxon>
        <taxon>Ascomycota</taxon>
        <taxon>Saccharomycotina</taxon>
        <taxon>Pichiomycetes</taxon>
        <taxon>Pichiales</taxon>
        <taxon>Pichiaceae</taxon>
        <taxon>Pichia</taxon>
    </lineage>
</organism>
<dbReference type="Proteomes" id="UP000307173">
    <property type="component" value="Unassembled WGS sequence"/>
</dbReference>
<evidence type="ECO:0000256" key="3">
    <source>
        <dbReference type="SAM" id="MobiDB-lite"/>
    </source>
</evidence>
<dbReference type="SUPFAM" id="SSF47954">
    <property type="entry name" value="Cyclin-like"/>
    <property type="match status" value="2"/>
</dbReference>
<dbReference type="CDD" id="cd20525">
    <property type="entry name" value="CYCLIN_CCNH_rpt2"/>
    <property type="match status" value="1"/>
</dbReference>
<dbReference type="InterPro" id="IPR043198">
    <property type="entry name" value="Cyclin/Ssn8"/>
</dbReference>
<dbReference type="GO" id="GO:0016538">
    <property type="term" value="F:cyclin-dependent protein serine/threonine kinase regulator activity"/>
    <property type="evidence" value="ECO:0007669"/>
    <property type="project" value="InterPro"/>
</dbReference>
<comment type="similarity">
    <text evidence="2">Belongs to the cyclin family.</text>
</comment>
<dbReference type="EMBL" id="SELW01000331">
    <property type="protein sequence ID" value="TID29154.1"/>
    <property type="molecule type" value="Genomic_DNA"/>
</dbReference>
<gene>
    <name evidence="5" type="ORF">CANINC_002111</name>
</gene>
<proteinExistence type="inferred from homology"/>
<dbReference type="GO" id="GO:0006357">
    <property type="term" value="P:regulation of transcription by RNA polymerase II"/>
    <property type="evidence" value="ECO:0007669"/>
    <property type="project" value="InterPro"/>
</dbReference>
<feature type="region of interest" description="Disordered" evidence="3">
    <location>
        <begin position="358"/>
        <end position="390"/>
    </location>
</feature>